<feature type="compositionally biased region" description="Low complexity" evidence="2">
    <location>
        <begin position="1319"/>
        <end position="1330"/>
    </location>
</feature>
<comment type="caution">
    <text evidence="3">The sequence shown here is derived from an EMBL/GenBank/DDBJ whole genome shotgun (WGS) entry which is preliminary data.</text>
</comment>
<evidence type="ECO:0000313" key="3">
    <source>
        <dbReference type="EMBL" id="EJK45569.1"/>
    </source>
</evidence>
<dbReference type="eggNOG" id="ENOG502QW0B">
    <property type="taxonomic scope" value="Eukaryota"/>
</dbReference>
<dbReference type="OrthoDB" id="10003658at2759"/>
<dbReference type="Proteomes" id="UP000266841">
    <property type="component" value="Unassembled WGS sequence"/>
</dbReference>
<keyword evidence="1" id="KW-0175">Coiled coil</keyword>
<reference evidence="3 4" key="1">
    <citation type="journal article" date="2012" name="Genome Biol.">
        <title>Genome and low-iron response of an oceanic diatom adapted to chronic iron limitation.</title>
        <authorList>
            <person name="Lommer M."/>
            <person name="Specht M."/>
            <person name="Roy A.S."/>
            <person name="Kraemer L."/>
            <person name="Andreson R."/>
            <person name="Gutowska M.A."/>
            <person name="Wolf J."/>
            <person name="Bergner S.V."/>
            <person name="Schilhabel M.B."/>
            <person name="Klostermeier U.C."/>
            <person name="Beiko R.G."/>
            <person name="Rosenstiel P."/>
            <person name="Hippler M."/>
            <person name="Laroche J."/>
        </authorList>
    </citation>
    <scope>NUCLEOTIDE SEQUENCE [LARGE SCALE GENOMIC DNA]</scope>
    <source>
        <strain evidence="3 4">CCMP1005</strain>
    </source>
</reference>
<evidence type="ECO:0000256" key="2">
    <source>
        <dbReference type="SAM" id="MobiDB-lite"/>
    </source>
</evidence>
<feature type="region of interest" description="Disordered" evidence="2">
    <location>
        <begin position="1300"/>
        <end position="1330"/>
    </location>
</feature>
<dbReference type="EMBL" id="AGNL01048416">
    <property type="protein sequence ID" value="EJK45569.1"/>
    <property type="molecule type" value="Genomic_DNA"/>
</dbReference>
<organism evidence="3 4">
    <name type="scientific">Thalassiosira oceanica</name>
    <name type="common">Marine diatom</name>
    <dbReference type="NCBI Taxonomy" id="159749"/>
    <lineage>
        <taxon>Eukaryota</taxon>
        <taxon>Sar</taxon>
        <taxon>Stramenopiles</taxon>
        <taxon>Ochrophyta</taxon>
        <taxon>Bacillariophyta</taxon>
        <taxon>Coscinodiscophyceae</taxon>
        <taxon>Thalassiosirophycidae</taxon>
        <taxon>Thalassiosirales</taxon>
        <taxon>Thalassiosiraceae</taxon>
        <taxon>Thalassiosira</taxon>
    </lineage>
</organism>
<evidence type="ECO:0000313" key="4">
    <source>
        <dbReference type="Proteomes" id="UP000266841"/>
    </source>
</evidence>
<protein>
    <submittedName>
        <fullName evidence="3">Uncharacterized protein</fullName>
    </submittedName>
</protein>
<name>K0R2U2_THAOC</name>
<proteinExistence type="predicted"/>
<evidence type="ECO:0000256" key="1">
    <source>
        <dbReference type="SAM" id="Coils"/>
    </source>
</evidence>
<sequence>MVYLDVKVVTRNAVATYSAKVKCSVDDSIGAVVNKALSNHLDAVSGQLTDEAALTSAVRRILSVKCNESDLRQFLGDDEATIGELSSSSTPIQKAGLKIVLEPPASARPLTAPTTKKRQLSSMADLADVLQGGLKAIKFVGANIDTSSEMNLQEQLHLGLVTHMEETFNLGYSDAKQEKQLRTNIGHLNNSLCFVQKHWNSILGRNFPELPAEYKDSVLLDTVALTSRELKPSKKVNISQEKVAHHLKTLQGLKWNHFSGHKSLRESASGVMSEVETYLVPLLSQKRDELKVDSNRKKRSGPFLNQTETTRARVTAAFRKKNSLVVNAEGEFTVQIDSSLFQKAKKKTRKLSPFAISARGSVEKVFRRLRRMDLYEPLFLSDEEMGIEHYSEIVMGDAFISPVERKKYRALFREELAKGFEDMCISVWGTSSGGHGQADAIFLWRVPVIQDATHGGKTAKAVQECRDAVPKRVANETLKNFNHIMNGIANVPTQLRDAIANYIFNGDVDPGNELGEEYVQFVLDLASGQPINPDLLVDGRSGNSRGGKGIGSTKFTEFWEACRQVLLPNAATEERRQDDILYASGATSISDLKNQATAILQDRVNSGDFDVLPPIPDESWIRLQFVPNVSTNALAEKFTGLLDVKRCVQSRSLRKEHQDQHFVNAMTRYYLEWIIELRKVYPGVEFFGQDDKAKIPVGDKVPIATGVRPGKLKGFTTTGGKNPNSAMDHDFHNSNLIASVELRCNIPNEISGSFYVGDEETGFGQIFVTLKDATFEPSNIFGHCASLVATIRKTGLNPTVLVLQTDGGPDHSLKRVAVQLALIGMFKELDLDHLVVLRGAPNGSARNKIERPMSLFNVGLAHASMKRGQMPEWAEGRVANCNSMQAVRDVAKQVDEEREKALKEVRKLEEKLTVAEAASASAGTEAQAAATAVPATNLVAALSTATGSVDVVANPQLSTTVLKARRDKAAEIASRSLKEEWKLSMNKPKDALAERFRRLKAGKHNVTVNPIPPDSASKELHSRLMEIDSKYTSDVNKKSHLEQVPDLMSWMDDHCVFTPYSLSVQKCPDNDCCGEIRTPEEHRQLAMQRQPTPKLDNARAGHFLSRDAALKKLLDANDDSALTDLSDMPSHSQEKKDAKRKLHANRDNLINSELKLRGWEAKKARGFVVCFHCGKRRLLYTKTAADWDGAKDAVQQKLESIGHRYSCGDLLFGEDNPMSKVVVQKQSLTCESTIEVGYYNPPNAADRVLRTKDICAHCGETGPDDFLLRLPQLQARNLTDGWSMLPTCIHCIAAGKKRARKSGGKQNKVQALKEKRARVAASTAARATEN</sequence>
<feature type="region of interest" description="Disordered" evidence="2">
    <location>
        <begin position="1121"/>
        <end position="1141"/>
    </location>
</feature>
<keyword evidence="4" id="KW-1185">Reference proteome</keyword>
<feature type="coiled-coil region" evidence="1">
    <location>
        <begin position="884"/>
        <end position="918"/>
    </location>
</feature>
<accession>K0R2U2</accession>
<gene>
    <name evidence="3" type="ORF">THAOC_35811</name>
</gene>